<evidence type="ECO:0000313" key="2">
    <source>
        <dbReference type="Proteomes" id="UP001500141"/>
    </source>
</evidence>
<protein>
    <submittedName>
        <fullName evidence="1">Uncharacterized protein</fullName>
    </submittedName>
</protein>
<reference evidence="2" key="1">
    <citation type="journal article" date="2019" name="Int. J. Syst. Evol. Microbiol.">
        <title>The Global Catalogue of Microorganisms (GCM) 10K type strain sequencing project: providing services to taxonomists for standard genome sequencing and annotation.</title>
        <authorList>
            <consortium name="The Broad Institute Genomics Platform"/>
            <consortium name="The Broad Institute Genome Sequencing Center for Infectious Disease"/>
            <person name="Wu L."/>
            <person name="Ma J."/>
        </authorList>
    </citation>
    <scope>NUCLEOTIDE SEQUENCE [LARGE SCALE GENOMIC DNA]</scope>
    <source>
        <strain evidence="2">JCM 18198</strain>
    </source>
</reference>
<dbReference type="RefSeq" id="WP_338441412.1">
    <property type="nucleotide sequence ID" value="NZ_BAABIP010000007.1"/>
</dbReference>
<name>A0ABP8ZMA3_9FLAO</name>
<accession>A0ABP8ZMA3</accession>
<comment type="caution">
    <text evidence="1">The sequence shown here is derived from an EMBL/GenBank/DDBJ whole genome shotgun (WGS) entry which is preliminary data.</text>
</comment>
<evidence type="ECO:0000313" key="1">
    <source>
        <dbReference type="EMBL" id="GAA4760455.1"/>
    </source>
</evidence>
<dbReference type="Proteomes" id="UP001500141">
    <property type="component" value="Unassembled WGS sequence"/>
</dbReference>
<proteinExistence type="predicted"/>
<organism evidence="1 2">
    <name type="scientific">Flavobacterium hankyongi</name>
    <dbReference type="NCBI Taxonomy" id="1176532"/>
    <lineage>
        <taxon>Bacteria</taxon>
        <taxon>Pseudomonadati</taxon>
        <taxon>Bacteroidota</taxon>
        <taxon>Flavobacteriia</taxon>
        <taxon>Flavobacteriales</taxon>
        <taxon>Flavobacteriaceae</taxon>
        <taxon>Flavobacterium</taxon>
    </lineage>
</organism>
<gene>
    <name evidence="1" type="ORF">GCM10023230_06710</name>
</gene>
<dbReference type="EMBL" id="BAABIP010000007">
    <property type="protein sequence ID" value="GAA4760455.1"/>
    <property type="molecule type" value="Genomic_DNA"/>
</dbReference>
<keyword evidence="2" id="KW-1185">Reference proteome</keyword>
<sequence length="102" mass="11699">MILSLSKKVSLVNRKGFPIPGSLILNVKEVEIRSDLENEILSKLKSARFSTKIIDNEKQILHKIIQESISFIESDNYIEIAKNSWPDKIAKQNKGFYCNSNF</sequence>